<evidence type="ECO:0000313" key="2">
    <source>
        <dbReference type="EMBL" id="MCI95329.1"/>
    </source>
</evidence>
<dbReference type="Proteomes" id="UP000265520">
    <property type="component" value="Unassembled WGS sequence"/>
</dbReference>
<protein>
    <submittedName>
        <fullName evidence="2">Uncharacterized protein</fullName>
    </submittedName>
</protein>
<keyword evidence="3" id="KW-1185">Reference proteome</keyword>
<dbReference type="EMBL" id="LXQA011383763">
    <property type="protein sequence ID" value="MCI95329.1"/>
    <property type="molecule type" value="Genomic_DNA"/>
</dbReference>
<dbReference type="AlphaFoldDB" id="A0A392W6F1"/>
<organism evidence="2 3">
    <name type="scientific">Trifolium medium</name>
    <dbReference type="NCBI Taxonomy" id="97028"/>
    <lineage>
        <taxon>Eukaryota</taxon>
        <taxon>Viridiplantae</taxon>
        <taxon>Streptophyta</taxon>
        <taxon>Embryophyta</taxon>
        <taxon>Tracheophyta</taxon>
        <taxon>Spermatophyta</taxon>
        <taxon>Magnoliopsida</taxon>
        <taxon>eudicotyledons</taxon>
        <taxon>Gunneridae</taxon>
        <taxon>Pentapetalae</taxon>
        <taxon>rosids</taxon>
        <taxon>fabids</taxon>
        <taxon>Fabales</taxon>
        <taxon>Fabaceae</taxon>
        <taxon>Papilionoideae</taxon>
        <taxon>50 kb inversion clade</taxon>
        <taxon>NPAAA clade</taxon>
        <taxon>Hologalegina</taxon>
        <taxon>IRL clade</taxon>
        <taxon>Trifolieae</taxon>
        <taxon>Trifolium</taxon>
    </lineage>
</organism>
<proteinExistence type="predicted"/>
<feature type="non-terminal residue" evidence="2">
    <location>
        <position position="50"/>
    </location>
</feature>
<sequence length="50" mass="5090">MLKLAADDKATKKVKKNKGWTALVLDQSKSALGSSSSPGGRVSSSQAGAQ</sequence>
<name>A0A392W6F1_9FABA</name>
<evidence type="ECO:0000313" key="3">
    <source>
        <dbReference type="Proteomes" id="UP000265520"/>
    </source>
</evidence>
<accession>A0A392W6F1</accession>
<evidence type="ECO:0000256" key="1">
    <source>
        <dbReference type="SAM" id="MobiDB-lite"/>
    </source>
</evidence>
<reference evidence="2 3" key="1">
    <citation type="journal article" date="2018" name="Front. Plant Sci.">
        <title>Red Clover (Trifolium pratense) and Zigzag Clover (T. medium) - A Picture of Genomic Similarities and Differences.</title>
        <authorList>
            <person name="Dluhosova J."/>
            <person name="Istvanek J."/>
            <person name="Nedelnik J."/>
            <person name="Repkova J."/>
        </authorList>
    </citation>
    <scope>NUCLEOTIDE SEQUENCE [LARGE SCALE GENOMIC DNA]</scope>
    <source>
        <strain evidence="3">cv. 10/8</strain>
        <tissue evidence="2">Leaf</tissue>
    </source>
</reference>
<comment type="caution">
    <text evidence="2">The sequence shown here is derived from an EMBL/GenBank/DDBJ whole genome shotgun (WGS) entry which is preliminary data.</text>
</comment>
<feature type="region of interest" description="Disordered" evidence="1">
    <location>
        <begin position="28"/>
        <end position="50"/>
    </location>
</feature>